<evidence type="ECO:0000256" key="1">
    <source>
        <dbReference type="SAM" id="MobiDB-lite"/>
    </source>
</evidence>
<gene>
    <name evidence="2" type="ORF">IEO21_10443</name>
</gene>
<feature type="compositionally biased region" description="Basic and acidic residues" evidence="1">
    <location>
        <begin position="220"/>
        <end position="230"/>
    </location>
</feature>
<feature type="compositionally biased region" description="Low complexity" evidence="1">
    <location>
        <begin position="187"/>
        <end position="196"/>
    </location>
</feature>
<name>A0A8H7NSH3_9APHY</name>
<protein>
    <submittedName>
        <fullName evidence="2">Uncharacterized protein</fullName>
    </submittedName>
</protein>
<comment type="caution">
    <text evidence="2">The sequence shown here is derived from an EMBL/GenBank/DDBJ whole genome shotgun (WGS) entry which is preliminary data.</text>
</comment>
<sequence>MLLFISAFGMTSLYRWTWSYHFWSPPRGDLRQEFAAFGFPKTSPVLTRSQAREAASRAAGENLDSSSRRHSTPSPTIPGNFDRDEEDEIDQELQDDFDEEPIPSTSEERTSSPELLGLTNTDYTTSSPDLFDQSSSSPEPGDPIPPTSNLVLPTPSSFRAHAQPPIASSSRLSVIPTANLAPPPASAPSNAASNSNPAPPAPTNPSTTTASSSSPAPTNYKHESECEHTVDAPARSFDSTKLRPVGSPLIRPTKP</sequence>
<evidence type="ECO:0000313" key="2">
    <source>
        <dbReference type="EMBL" id="KAF9800059.1"/>
    </source>
</evidence>
<reference evidence="2" key="2">
    <citation type="journal article" name="Front. Microbiol.">
        <title>Degradative Capacity of Two Strains of Rhodonia placenta: From Phenotype to Genotype.</title>
        <authorList>
            <person name="Kolle M."/>
            <person name="Horta M.A.C."/>
            <person name="Nowrousian M."/>
            <person name="Ohm R.A."/>
            <person name="Benz J.P."/>
            <person name="Pilgard A."/>
        </authorList>
    </citation>
    <scope>NUCLEOTIDE SEQUENCE</scope>
    <source>
        <strain evidence="2">FPRL280</strain>
    </source>
</reference>
<feature type="region of interest" description="Disordered" evidence="1">
    <location>
        <begin position="45"/>
        <end position="255"/>
    </location>
</feature>
<feature type="compositionally biased region" description="Polar residues" evidence="1">
    <location>
        <begin position="147"/>
        <end position="157"/>
    </location>
</feature>
<feature type="compositionally biased region" description="Low complexity" evidence="1">
    <location>
        <begin position="204"/>
        <end position="219"/>
    </location>
</feature>
<dbReference type="EMBL" id="JADOXO010000819">
    <property type="protein sequence ID" value="KAF9800059.1"/>
    <property type="molecule type" value="Genomic_DNA"/>
</dbReference>
<dbReference type="Proteomes" id="UP000639403">
    <property type="component" value="Unassembled WGS sequence"/>
</dbReference>
<evidence type="ECO:0000313" key="3">
    <source>
        <dbReference type="Proteomes" id="UP000639403"/>
    </source>
</evidence>
<proteinExistence type="predicted"/>
<accession>A0A8H7NSH3</accession>
<organism evidence="2 3">
    <name type="scientific">Rhodonia placenta</name>
    <dbReference type="NCBI Taxonomy" id="104341"/>
    <lineage>
        <taxon>Eukaryota</taxon>
        <taxon>Fungi</taxon>
        <taxon>Dikarya</taxon>
        <taxon>Basidiomycota</taxon>
        <taxon>Agaricomycotina</taxon>
        <taxon>Agaricomycetes</taxon>
        <taxon>Polyporales</taxon>
        <taxon>Adustoporiaceae</taxon>
        <taxon>Rhodonia</taxon>
    </lineage>
</organism>
<reference evidence="2" key="1">
    <citation type="submission" date="2020-11" db="EMBL/GenBank/DDBJ databases">
        <authorList>
            <person name="Koelle M."/>
            <person name="Horta M.A.C."/>
            <person name="Nowrousian M."/>
            <person name="Ohm R.A."/>
            <person name="Benz P."/>
            <person name="Pilgard A."/>
        </authorList>
    </citation>
    <scope>NUCLEOTIDE SEQUENCE</scope>
    <source>
        <strain evidence="2">FPRL280</strain>
    </source>
</reference>
<feature type="compositionally biased region" description="Acidic residues" evidence="1">
    <location>
        <begin position="83"/>
        <end position="101"/>
    </location>
</feature>
<dbReference type="AlphaFoldDB" id="A0A8H7NSH3"/>
<feature type="compositionally biased region" description="Low complexity" evidence="1">
    <location>
        <begin position="126"/>
        <end position="138"/>
    </location>
</feature>